<keyword evidence="5" id="KW-1185">Reference proteome</keyword>
<dbReference type="Proteomes" id="UP000559117">
    <property type="component" value="Unassembled WGS sequence"/>
</dbReference>
<evidence type="ECO:0000259" key="2">
    <source>
        <dbReference type="Pfam" id="PF00561"/>
    </source>
</evidence>
<keyword evidence="1" id="KW-1133">Transmembrane helix</keyword>
<dbReference type="Gene3D" id="3.40.50.1820">
    <property type="entry name" value="alpha/beta hydrolase"/>
    <property type="match status" value="1"/>
</dbReference>
<dbReference type="Pfam" id="PF00561">
    <property type="entry name" value="Abhydrolase_1"/>
    <property type="match status" value="1"/>
</dbReference>
<organism evidence="4 5">
    <name type="scientific">Pectinatus brassicae</name>
    <dbReference type="NCBI Taxonomy" id="862415"/>
    <lineage>
        <taxon>Bacteria</taxon>
        <taxon>Bacillati</taxon>
        <taxon>Bacillota</taxon>
        <taxon>Negativicutes</taxon>
        <taxon>Selenomonadales</taxon>
        <taxon>Selenomonadaceae</taxon>
        <taxon>Pectinatus</taxon>
    </lineage>
</organism>
<dbReference type="Pfam" id="PF01738">
    <property type="entry name" value="DLH"/>
    <property type="match status" value="1"/>
</dbReference>
<dbReference type="GO" id="GO:0016787">
    <property type="term" value="F:hydrolase activity"/>
    <property type="evidence" value="ECO:0007669"/>
    <property type="project" value="InterPro"/>
</dbReference>
<proteinExistence type="predicted"/>
<dbReference type="InterPro" id="IPR052920">
    <property type="entry name" value="DNA-binding_regulatory"/>
</dbReference>
<dbReference type="InterPro" id="IPR000073">
    <property type="entry name" value="AB_hydrolase_1"/>
</dbReference>
<dbReference type="SUPFAM" id="SSF53474">
    <property type="entry name" value="alpha/beta-Hydrolases"/>
    <property type="match status" value="1"/>
</dbReference>
<reference evidence="4 5" key="1">
    <citation type="submission" date="2020-08" db="EMBL/GenBank/DDBJ databases">
        <title>Genomic Encyclopedia of Type Strains, Phase IV (KMG-IV): sequencing the most valuable type-strain genomes for metagenomic binning, comparative biology and taxonomic classification.</title>
        <authorList>
            <person name="Goeker M."/>
        </authorList>
    </citation>
    <scope>NUCLEOTIDE SEQUENCE [LARGE SCALE GENOMIC DNA]</scope>
    <source>
        <strain evidence="4 5">DSM 24661</strain>
    </source>
</reference>
<dbReference type="InterPro" id="IPR029058">
    <property type="entry name" value="AB_hydrolase_fold"/>
</dbReference>
<feature type="transmembrane region" description="Helical" evidence="1">
    <location>
        <begin position="9"/>
        <end position="38"/>
    </location>
</feature>
<feature type="domain" description="Dienelactone hydrolase" evidence="3">
    <location>
        <begin position="243"/>
        <end position="305"/>
    </location>
</feature>
<keyword evidence="1" id="KW-0472">Membrane</keyword>
<dbReference type="AlphaFoldDB" id="A0A840UWD5"/>
<protein>
    <recommendedName>
        <fullName evidence="6">Alpha/beta hydrolase</fullName>
    </recommendedName>
</protein>
<evidence type="ECO:0000259" key="3">
    <source>
        <dbReference type="Pfam" id="PF01738"/>
    </source>
</evidence>
<name>A0A840UWD5_9FIRM</name>
<sequence>MIKKYYKYLYILSGIIIGIFITINVIGAIVGNTMYLMLNKQQVDHLVPVLADYSENVTRIKEYEQEKKWEQVTITTNDGYVMTGTYIKNPMQTDKAVLIMHGLYQNRSMSIDYVPIYLHLGFNVLLVDLRGHGQSKGQMTWGKKEVGDIDAWITYLKNQKKNKIIGVHGISLGASYALLYSGASGVTPADFYVEDSAYDDLSSIYHEKFRSFLQVQKNDMIINLLWFYCQVSMYWHTGSTMAELSPLNAVQKAKSPILFLHGGADELVPTTSMQKLYAGCKSYKQSHIFANAPHALSITKNNKEYYDVLKEFLHNSNII</sequence>
<dbReference type="PANTHER" id="PTHR43358">
    <property type="entry name" value="ALPHA/BETA-HYDROLASE"/>
    <property type="match status" value="1"/>
</dbReference>
<feature type="domain" description="AB hydrolase-1" evidence="2">
    <location>
        <begin position="96"/>
        <end position="181"/>
    </location>
</feature>
<comment type="caution">
    <text evidence="4">The sequence shown here is derived from an EMBL/GenBank/DDBJ whole genome shotgun (WGS) entry which is preliminary data.</text>
</comment>
<dbReference type="EMBL" id="JACHFH010000037">
    <property type="protein sequence ID" value="MBB5337193.1"/>
    <property type="molecule type" value="Genomic_DNA"/>
</dbReference>
<evidence type="ECO:0000256" key="1">
    <source>
        <dbReference type="SAM" id="Phobius"/>
    </source>
</evidence>
<dbReference type="RefSeq" id="WP_183862817.1">
    <property type="nucleotide sequence ID" value="NZ_JACHFH010000037.1"/>
</dbReference>
<dbReference type="PANTHER" id="PTHR43358:SF4">
    <property type="entry name" value="ALPHA_BETA HYDROLASE FOLD-1 DOMAIN-CONTAINING PROTEIN"/>
    <property type="match status" value="1"/>
</dbReference>
<accession>A0A840UWD5</accession>
<gene>
    <name evidence="4" type="ORF">HNR32_002350</name>
</gene>
<evidence type="ECO:0008006" key="6">
    <source>
        <dbReference type="Google" id="ProtNLM"/>
    </source>
</evidence>
<evidence type="ECO:0000313" key="4">
    <source>
        <dbReference type="EMBL" id="MBB5337193.1"/>
    </source>
</evidence>
<dbReference type="InterPro" id="IPR002925">
    <property type="entry name" value="Dienelactn_hydro"/>
</dbReference>
<keyword evidence="1" id="KW-0812">Transmembrane</keyword>
<evidence type="ECO:0000313" key="5">
    <source>
        <dbReference type="Proteomes" id="UP000559117"/>
    </source>
</evidence>